<keyword evidence="2" id="KW-1185">Reference proteome</keyword>
<comment type="caution">
    <text evidence="1">The sequence shown here is derived from an EMBL/GenBank/DDBJ whole genome shotgun (WGS) entry which is preliminary data.</text>
</comment>
<name>A0ABT1IJN4_9PSEU</name>
<evidence type="ECO:0000313" key="2">
    <source>
        <dbReference type="Proteomes" id="UP001205185"/>
    </source>
</evidence>
<organism evidence="1 2">
    <name type="scientific">Actinokineospora diospyrosa</name>
    <dbReference type="NCBI Taxonomy" id="103728"/>
    <lineage>
        <taxon>Bacteria</taxon>
        <taxon>Bacillati</taxon>
        <taxon>Actinomycetota</taxon>
        <taxon>Actinomycetes</taxon>
        <taxon>Pseudonocardiales</taxon>
        <taxon>Pseudonocardiaceae</taxon>
        <taxon>Actinokineospora</taxon>
    </lineage>
</organism>
<reference evidence="1 2" key="1">
    <citation type="submission" date="2022-06" db="EMBL/GenBank/DDBJ databases">
        <title>Genomic Encyclopedia of Archaeal and Bacterial Type Strains, Phase II (KMG-II): from individual species to whole genera.</title>
        <authorList>
            <person name="Goeker M."/>
        </authorList>
    </citation>
    <scope>NUCLEOTIDE SEQUENCE [LARGE SCALE GENOMIC DNA]</scope>
    <source>
        <strain evidence="1 2">DSM 44255</strain>
    </source>
</reference>
<gene>
    <name evidence="1" type="ORF">LV75_005388</name>
</gene>
<accession>A0ABT1IJN4</accession>
<sequence length="69" mass="7538">MDTTGMRRTVTAEITRMADYETGFWAIVDGMGVDRGQAGRMLDAAVDWIGTGHGATSDPYALVLSWMPR</sequence>
<dbReference type="EMBL" id="JAMTCO010000014">
    <property type="protein sequence ID" value="MCP2272862.1"/>
    <property type="molecule type" value="Genomic_DNA"/>
</dbReference>
<proteinExistence type="predicted"/>
<dbReference type="Proteomes" id="UP001205185">
    <property type="component" value="Unassembled WGS sequence"/>
</dbReference>
<dbReference type="RefSeq" id="WP_253889799.1">
    <property type="nucleotide sequence ID" value="NZ_BAAAVB010000007.1"/>
</dbReference>
<protein>
    <submittedName>
        <fullName evidence="1">Uncharacterized protein</fullName>
    </submittedName>
</protein>
<evidence type="ECO:0000313" key="1">
    <source>
        <dbReference type="EMBL" id="MCP2272862.1"/>
    </source>
</evidence>